<accession>A0A561UI23</accession>
<evidence type="ECO:0000313" key="3">
    <source>
        <dbReference type="Proteomes" id="UP000317940"/>
    </source>
</evidence>
<dbReference type="EMBL" id="VIWT01000001">
    <property type="protein sequence ID" value="TWF99013.1"/>
    <property type="molecule type" value="Genomic_DNA"/>
</dbReference>
<dbReference type="Gene3D" id="3.30.70.360">
    <property type="match status" value="1"/>
</dbReference>
<dbReference type="InterPro" id="IPR050072">
    <property type="entry name" value="Peptidase_M20A"/>
</dbReference>
<dbReference type="InterPro" id="IPR002933">
    <property type="entry name" value="Peptidase_M20"/>
</dbReference>
<dbReference type="PANTHER" id="PTHR43808">
    <property type="entry name" value="ACETYLORNITHINE DEACETYLASE"/>
    <property type="match status" value="1"/>
</dbReference>
<dbReference type="AlphaFoldDB" id="A0A561UI23"/>
<feature type="region of interest" description="Disordered" evidence="1">
    <location>
        <begin position="440"/>
        <end position="469"/>
    </location>
</feature>
<dbReference type="SUPFAM" id="SSF53187">
    <property type="entry name" value="Zn-dependent exopeptidases"/>
    <property type="match status" value="1"/>
</dbReference>
<dbReference type="Pfam" id="PF01546">
    <property type="entry name" value="Peptidase_M20"/>
    <property type="match status" value="1"/>
</dbReference>
<dbReference type="Gene3D" id="3.40.630.10">
    <property type="entry name" value="Zn peptidases"/>
    <property type="match status" value="1"/>
</dbReference>
<protein>
    <submittedName>
        <fullName evidence="2">Acetylornithine deacetylase/succinyl-diaminopimelate desuccinylase-like protein</fullName>
    </submittedName>
</protein>
<feature type="region of interest" description="Disordered" evidence="1">
    <location>
        <begin position="1"/>
        <end position="25"/>
    </location>
</feature>
<proteinExistence type="predicted"/>
<evidence type="ECO:0000313" key="2">
    <source>
        <dbReference type="EMBL" id="TWF99013.1"/>
    </source>
</evidence>
<organism evidence="2 3">
    <name type="scientific">Kitasatospora viridis</name>
    <dbReference type="NCBI Taxonomy" id="281105"/>
    <lineage>
        <taxon>Bacteria</taxon>
        <taxon>Bacillati</taxon>
        <taxon>Actinomycetota</taxon>
        <taxon>Actinomycetes</taxon>
        <taxon>Kitasatosporales</taxon>
        <taxon>Streptomycetaceae</taxon>
        <taxon>Kitasatospora</taxon>
    </lineage>
</organism>
<reference evidence="2 3" key="1">
    <citation type="submission" date="2019-06" db="EMBL/GenBank/DDBJ databases">
        <title>Sequencing the genomes of 1000 actinobacteria strains.</title>
        <authorList>
            <person name="Klenk H.-P."/>
        </authorList>
    </citation>
    <scope>NUCLEOTIDE SEQUENCE [LARGE SCALE GENOMIC DNA]</scope>
    <source>
        <strain evidence="2 3">DSM 44826</strain>
    </source>
</reference>
<sequence>MARRPGRPGVDGAVLSATDPTGTEPLTTADGHLLLELLALPTAGPLEGGTPRLWEAQRVYAAAAAPLGFTVARHAAPDRAWAELPDVPLPVRGAAADPGFLTEQPSLLLRLGRPGTPRERTVMFNVHLDTVAGLEPVRHDPATGTFHGRGAVDAKGPAVALLAGIRAALAERPGLADRLAVLVQAVAGEEGGALGTIGTRPLVAAGHYGRLNVFCEPTGNLALTHCTAAMTARITTDGQDAVDDQPAAGHNATVLLGFLAQHLAGAITPGDGRLCIAGLHTGHLHNRVYGRGELLLNLAYPDRATAARLEHAVTEALADGLRAFADRFAANPLLARTAVDAARITRLDWLKRGLPALERPTGERWLPALLARAGIAEWPAGEPGFTCDAIWLAGHPGTGTVVLGPGTLAGNHAHAEGEFVRTTELAGFARSVRDLLAAFDAGPHTGPPTDRPTAVPHPQSAQEARAACR</sequence>
<dbReference type="Proteomes" id="UP000317940">
    <property type="component" value="Unassembled WGS sequence"/>
</dbReference>
<name>A0A561UI23_9ACTN</name>
<dbReference type="GO" id="GO:0016787">
    <property type="term" value="F:hydrolase activity"/>
    <property type="evidence" value="ECO:0007669"/>
    <property type="project" value="InterPro"/>
</dbReference>
<evidence type="ECO:0000256" key="1">
    <source>
        <dbReference type="SAM" id="MobiDB-lite"/>
    </source>
</evidence>
<gene>
    <name evidence="2" type="ORF">FHX73_112848</name>
</gene>
<keyword evidence="3" id="KW-1185">Reference proteome</keyword>
<comment type="caution">
    <text evidence="2">The sequence shown here is derived from an EMBL/GenBank/DDBJ whole genome shotgun (WGS) entry which is preliminary data.</text>
</comment>